<evidence type="ECO:0000313" key="2">
    <source>
        <dbReference type="EMBL" id="CEO99562.1"/>
    </source>
</evidence>
<name>A0A0G4IWC4_PLABS</name>
<dbReference type="Proteomes" id="UP000039324">
    <property type="component" value="Unassembled WGS sequence"/>
</dbReference>
<proteinExistence type="predicted"/>
<gene>
    <name evidence="2" type="ORF">PBRA_007295</name>
</gene>
<organism evidence="2 3">
    <name type="scientific">Plasmodiophora brassicae</name>
    <name type="common">Clubroot disease agent</name>
    <dbReference type="NCBI Taxonomy" id="37360"/>
    <lineage>
        <taxon>Eukaryota</taxon>
        <taxon>Sar</taxon>
        <taxon>Rhizaria</taxon>
        <taxon>Endomyxa</taxon>
        <taxon>Phytomyxea</taxon>
        <taxon>Plasmodiophorida</taxon>
        <taxon>Plasmodiophoridae</taxon>
        <taxon>Plasmodiophora</taxon>
    </lineage>
</organism>
<feature type="region of interest" description="Disordered" evidence="1">
    <location>
        <begin position="292"/>
        <end position="311"/>
    </location>
</feature>
<reference evidence="2 3" key="1">
    <citation type="submission" date="2015-02" db="EMBL/GenBank/DDBJ databases">
        <authorList>
            <person name="Chooi Y.-H."/>
        </authorList>
    </citation>
    <scope>NUCLEOTIDE SEQUENCE [LARGE SCALE GENOMIC DNA]</scope>
    <source>
        <strain evidence="2">E3</strain>
    </source>
</reference>
<keyword evidence="3" id="KW-1185">Reference proteome</keyword>
<accession>A0A0G4IWC4</accession>
<dbReference type="AlphaFoldDB" id="A0A0G4IWC4"/>
<sequence>MKFDDIDPPADGYIRLYRACNKYNLGHTQLGAEMPSLHPRDPDSDLTEFDHIQYGHRYWAETAYISFTVDPIYAFFYAVQRKAFFNDDREVIAFDIEEEAVRDVSTYRDVPNIVKNYANKAQERLVSGPIEVRKPAWRVSSAKDFAELVAGAKDMESDAFVKGWRGILYVEGEIGDLHADRLYPEKYTIDEAQDQLESDVEGDDGLSEALASKLNCGTGDDSEARLMDGAVAHAGASLSSERAILDALRSIEATVDQLDVSIEAIDMKLREWVASRDPKANVVLAAPVTAAVARPPTPGSKDRKAGPSSADAGKKAFEALKDVMRSIPSRYVTVDTVYDEVKAFVALNVALVDNITPHLILSENLLPYLRASSSSVGQPSLHSRIWGDMLTVAGVSAQDTKRAMKRLIDTYYRSLKRKPSPIDSVPPSMLGLADTLRSGCLTEHKHADDALEPAALPNVIQ</sequence>
<protein>
    <submittedName>
        <fullName evidence="2">Uncharacterized protein</fullName>
    </submittedName>
</protein>
<evidence type="ECO:0000256" key="1">
    <source>
        <dbReference type="SAM" id="MobiDB-lite"/>
    </source>
</evidence>
<evidence type="ECO:0000313" key="3">
    <source>
        <dbReference type="Proteomes" id="UP000039324"/>
    </source>
</evidence>
<dbReference type="EMBL" id="CDSF01000091">
    <property type="protein sequence ID" value="CEO99562.1"/>
    <property type="molecule type" value="Genomic_DNA"/>
</dbReference>